<keyword evidence="3" id="KW-0804">Transcription</keyword>
<dbReference type="PANTHER" id="PTHR43537:SF39">
    <property type="entry name" value="HTH-TYPE TRANSCRIPTIONAL REGULATOR MCBR"/>
    <property type="match status" value="1"/>
</dbReference>
<dbReference type="Proteomes" id="UP001597474">
    <property type="component" value="Unassembled WGS sequence"/>
</dbReference>
<evidence type="ECO:0000256" key="1">
    <source>
        <dbReference type="ARBA" id="ARBA00023015"/>
    </source>
</evidence>
<dbReference type="RefSeq" id="WP_386372398.1">
    <property type="nucleotide sequence ID" value="NZ_JBHUMP010000003.1"/>
</dbReference>
<dbReference type="PROSITE" id="PS50949">
    <property type="entry name" value="HTH_GNTR"/>
    <property type="match status" value="1"/>
</dbReference>
<dbReference type="InterPro" id="IPR036388">
    <property type="entry name" value="WH-like_DNA-bd_sf"/>
</dbReference>
<dbReference type="InterPro" id="IPR008920">
    <property type="entry name" value="TF_FadR/GntR_C"/>
</dbReference>
<protein>
    <submittedName>
        <fullName evidence="5">GntR family transcriptional regulator</fullName>
    </submittedName>
</protein>
<accession>A0ABW5U009</accession>
<feature type="domain" description="HTH gntR-type" evidence="4">
    <location>
        <begin position="18"/>
        <end position="85"/>
    </location>
</feature>
<proteinExistence type="predicted"/>
<keyword evidence="1" id="KW-0805">Transcription regulation</keyword>
<evidence type="ECO:0000313" key="6">
    <source>
        <dbReference type="Proteomes" id="UP001597474"/>
    </source>
</evidence>
<dbReference type="EMBL" id="JBHUMP010000003">
    <property type="protein sequence ID" value="MFD2739105.1"/>
    <property type="molecule type" value="Genomic_DNA"/>
</dbReference>
<dbReference type="Gene3D" id="1.20.120.530">
    <property type="entry name" value="GntR ligand-binding domain-like"/>
    <property type="match status" value="1"/>
</dbReference>
<evidence type="ECO:0000313" key="5">
    <source>
        <dbReference type="EMBL" id="MFD2739105.1"/>
    </source>
</evidence>
<dbReference type="Pfam" id="PF00392">
    <property type="entry name" value="GntR"/>
    <property type="match status" value="1"/>
</dbReference>
<dbReference type="InterPro" id="IPR000524">
    <property type="entry name" value="Tscrpt_reg_HTH_GntR"/>
</dbReference>
<evidence type="ECO:0000256" key="3">
    <source>
        <dbReference type="ARBA" id="ARBA00023163"/>
    </source>
</evidence>
<keyword evidence="6" id="KW-1185">Reference proteome</keyword>
<evidence type="ECO:0000259" key="4">
    <source>
        <dbReference type="PROSITE" id="PS50949"/>
    </source>
</evidence>
<comment type="caution">
    <text evidence="5">The sequence shown here is derived from an EMBL/GenBank/DDBJ whole genome shotgun (WGS) entry which is preliminary data.</text>
</comment>
<dbReference type="SMART" id="SM00895">
    <property type="entry name" value="FCD"/>
    <property type="match status" value="1"/>
</dbReference>
<dbReference type="Pfam" id="PF07729">
    <property type="entry name" value="FCD"/>
    <property type="match status" value="1"/>
</dbReference>
<name>A0ABW5U009_9RHOB</name>
<keyword evidence="2" id="KW-0238">DNA-binding</keyword>
<dbReference type="InterPro" id="IPR011711">
    <property type="entry name" value="GntR_C"/>
</dbReference>
<dbReference type="SUPFAM" id="SSF46785">
    <property type="entry name" value="Winged helix' DNA-binding domain"/>
    <property type="match status" value="1"/>
</dbReference>
<evidence type="ECO:0000256" key="2">
    <source>
        <dbReference type="ARBA" id="ARBA00023125"/>
    </source>
</evidence>
<sequence length="230" mass="25377">MSNDIPLPLPDLPGSAGQTTQEQVYLRLRNAIMVGAISPGTSLTIRGLAEMLSLSPTPIREAMRRLSSENAVEVLGNRRMNVPRMSLGRFEELVALRVAVEAHAACRALPFVSDHLIERLTILDGQMDRLIAEDSLDELTLLNHDFHRLLYTANPDQASMPLVESIWLQLGPFQRQVIRRVSEYYQVDRHKEILAALAIRDPAALSVAIRSDIADGIVAHGRALLSGTSS</sequence>
<dbReference type="SUPFAM" id="SSF48008">
    <property type="entry name" value="GntR ligand-binding domain-like"/>
    <property type="match status" value="1"/>
</dbReference>
<gene>
    <name evidence="5" type="ORF">ACFSUD_05970</name>
</gene>
<dbReference type="PANTHER" id="PTHR43537">
    <property type="entry name" value="TRANSCRIPTIONAL REGULATOR, GNTR FAMILY"/>
    <property type="match status" value="1"/>
</dbReference>
<dbReference type="SMART" id="SM00345">
    <property type="entry name" value="HTH_GNTR"/>
    <property type="match status" value="1"/>
</dbReference>
<organism evidence="5 6">
    <name type="scientific">Sulfitobacter aestuarii</name>
    <dbReference type="NCBI Taxonomy" id="2161676"/>
    <lineage>
        <taxon>Bacteria</taxon>
        <taxon>Pseudomonadati</taxon>
        <taxon>Pseudomonadota</taxon>
        <taxon>Alphaproteobacteria</taxon>
        <taxon>Rhodobacterales</taxon>
        <taxon>Roseobacteraceae</taxon>
        <taxon>Sulfitobacter</taxon>
    </lineage>
</organism>
<dbReference type="InterPro" id="IPR036390">
    <property type="entry name" value="WH_DNA-bd_sf"/>
</dbReference>
<reference evidence="6" key="1">
    <citation type="journal article" date="2019" name="Int. J. Syst. Evol. Microbiol.">
        <title>The Global Catalogue of Microorganisms (GCM) 10K type strain sequencing project: providing services to taxonomists for standard genome sequencing and annotation.</title>
        <authorList>
            <consortium name="The Broad Institute Genomics Platform"/>
            <consortium name="The Broad Institute Genome Sequencing Center for Infectious Disease"/>
            <person name="Wu L."/>
            <person name="Ma J."/>
        </authorList>
    </citation>
    <scope>NUCLEOTIDE SEQUENCE [LARGE SCALE GENOMIC DNA]</scope>
    <source>
        <strain evidence="6">TISTR 2562</strain>
    </source>
</reference>
<dbReference type="Gene3D" id="1.10.10.10">
    <property type="entry name" value="Winged helix-like DNA-binding domain superfamily/Winged helix DNA-binding domain"/>
    <property type="match status" value="1"/>
</dbReference>